<evidence type="ECO:0008006" key="4">
    <source>
        <dbReference type="Google" id="ProtNLM"/>
    </source>
</evidence>
<feature type="chain" id="PRO_5023083999" description="Chlorophyllide reductase" evidence="1">
    <location>
        <begin position="19"/>
        <end position="96"/>
    </location>
</feature>
<feature type="signal peptide" evidence="1">
    <location>
        <begin position="1"/>
        <end position="18"/>
    </location>
</feature>
<accession>A0A5C4NB09</accession>
<evidence type="ECO:0000313" key="2">
    <source>
        <dbReference type="EMBL" id="TNC70366.1"/>
    </source>
</evidence>
<dbReference type="AlphaFoldDB" id="A0A5C4NB09"/>
<organism evidence="2 3">
    <name type="scientific">Rubellimicrobium roseum</name>
    <dbReference type="NCBI Taxonomy" id="687525"/>
    <lineage>
        <taxon>Bacteria</taxon>
        <taxon>Pseudomonadati</taxon>
        <taxon>Pseudomonadota</taxon>
        <taxon>Alphaproteobacteria</taxon>
        <taxon>Rhodobacterales</taxon>
        <taxon>Roseobacteraceae</taxon>
        <taxon>Rubellimicrobium</taxon>
    </lineage>
</organism>
<reference evidence="2 3" key="1">
    <citation type="submission" date="2019-06" db="EMBL/GenBank/DDBJ databases">
        <authorList>
            <person name="Jiang L."/>
        </authorList>
    </citation>
    <scope>NUCLEOTIDE SEQUENCE [LARGE SCALE GENOMIC DNA]</scope>
    <source>
        <strain evidence="2 3">YIM 48858</strain>
    </source>
</reference>
<dbReference type="EMBL" id="VDFV01000019">
    <property type="protein sequence ID" value="TNC70366.1"/>
    <property type="molecule type" value="Genomic_DNA"/>
</dbReference>
<dbReference type="OrthoDB" id="7874670at2"/>
<dbReference type="RefSeq" id="WP_139082178.1">
    <property type="nucleotide sequence ID" value="NZ_VDFV01000019.1"/>
</dbReference>
<evidence type="ECO:0000256" key="1">
    <source>
        <dbReference type="SAM" id="SignalP"/>
    </source>
</evidence>
<protein>
    <recommendedName>
        <fullName evidence="4">Chlorophyllide reductase</fullName>
    </recommendedName>
</protein>
<comment type="caution">
    <text evidence="2">The sequence shown here is derived from an EMBL/GenBank/DDBJ whole genome shotgun (WGS) entry which is preliminary data.</text>
</comment>
<keyword evidence="3" id="KW-1185">Reference proteome</keyword>
<gene>
    <name evidence="2" type="ORF">FHG71_13300</name>
</gene>
<name>A0A5C4NB09_9RHOB</name>
<evidence type="ECO:0000313" key="3">
    <source>
        <dbReference type="Proteomes" id="UP000305709"/>
    </source>
</evidence>
<proteinExistence type="predicted"/>
<sequence>MKPILLLTLGLLASPALAQTAEDAQANAVVLPMIQEMVPGRDGQIVAACIVATARPEEKAQLAAAPGPSADLAPVVNAVLARPELAACVSATKGQQ</sequence>
<keyword evidence="1" id="KW-0732">Signal</keyword>
<dbReference type="Proteomes" id="UP000305709">
    <property type="component" value="Unassembled WGS sequence"/>
</dbReference>